<keyword evidence="2" id="KW-0378">Hydrolase</keyword>
<evidence type="ECO:0000313" key="6">
    <source>
        <dbReference type="EMBL" id="SVA10165.1"/>
    </source>
</evidence>
<accession>A0A381T1R5</accession>
<evidence type="ECO:0000256" key="3">
    <source>
        <dbReference type="ARBA" id="ARBA00023211"/>
    </source>
</evidence>
<dbReference type="InterPro" id="IPR022830">
    <property type="entry name" value="Indigdn_synthA-like"/>
</dbReference>
<evidence type="ECO:0000256" key="1">
    <source>
        <dbReference type="ARBA" id="ARBA00022723"/>
    </source>
</evidence>
<keyword evidence="4" id="KW-0456">Lyase</keyword>
<dbReference type="Pfam" id="PF04227">
    <property type="entry name" value="Indigoidine_A"/>
    <property type="match status" value="1"/>
</dbReference>
<dbReference type="AlphaFoldDB" id="A0A381T1R5"/>
<dbReference type="PANTHER" id="PTHR42909:SF1">
    <property type="entry name" value="CARBOHYDRATE KINASE PFKB DOMAIN-CONTAINING PROTEIN"/>
    <property type="match status" value="1"/>
</dbReference>
<gene>
    <name evidence="6" type="ORF">METZ01_LOCUS63019</name>
</gene>
<dbReference type="Gene3D" id="3.40.1790.10">
    <property type="entry name" value="Indigoidine synthase domain"/>
    <property type="match status" value="1"/>
</dbReference>
<keyword evidence="5" id="KW-0326">Glycosidase</keyword>
<dbReference type="InterPro" id="IPR007342">
    <property type="entry name" value="PsuG"/>
</dbReference>
<dbReference type="GO" id="GO:0005737">
    <property type="term" value="C:cytoplasm"/>
    <property type="evidence" value="ECO:0007669"/>
    <property type="project" value="TreeGrafter"/>
</dbReference>
<organism evidence="6">
    <name type="scientific">marine metagenome</name>
    <dbReference type="NCBI Taxonomy" id="408172"/>
    <lineage>
        <taxon>unclassified sequences</taxon>
        <taxon>metagenomes</taxon>
        <taxon>ecological metagenomes</taxon>
    </lineage>
</organism>
<dbReference type="GO" id="GO:0016798">
    <property type="term" value="F:hydrolase activity, acting on glycosyl bonds"/>
    <property type="evidence" value="ECO:0007669"/>
    <property type="project" value="UniProtKB-KW"/>
</dbReference>
<sequence>MGSVTVAGKVGGTGPLQVAEKVAEALDDGRPVVALESTLVSHGLPRPLNLETATKAEAAVREAGAVPATVAVLDGSIKVGLSSGQLERLAEADGVAKVSLRDIGQVLAGRTTGATTVAATMFVAHRAGIPVFATGGIGGVHRGHDGDVSADLTALATIPVAVVCAGAKAILDVPRTVEALETLGVPTVGYCTDAFCEFWSPGRDLPVSVRADHPAGVAAILNAHWSTGLTSGVVVTVPVPAGQAVDRSIIERAVTDGLAAASKAGVRGSALTPFLLNQVAEATTGASLKANVALIVNNARVAGEVAAALAED</sequence>
<dbReference type="HAMAP" id="MF_01876">
    <property type="entry name" value="PsiMP_glycosidase"/>
    <property type="match status" value="1"/>
</dbReference>
<protein>
    <recommendedName>
        <fullName evidence="7">Pseudouridine-5'-phosphate glycosidase</fullName>
    </recommendedName>
</protein>
<dbReference type="PANTHER" id="PTHR42909">
    <property type="entry name" value="ZGC:136858"/>
    <property type="match status" value="1"/>
</dbReference>
<evidence type="ECO:0000256" key="4">
    <source>
        <dbReference type="ARBA" id="ARBA00023239"/>
    </source>
</evidence>
<evidence type="ECO:0000256" key="2">
    <source>
        <dbReference type="ARBA" id="ARBA00022801"/>
    </source>
</evidence>
<reference evidence="6" key="1">
    <citation type="submission" date="2018-05" db="EMBL/GenBank/DDBJ databases">
        <authorList>
            <person name="Lanie J.A."/>
            <person name="Ng W.-L."/>
            <person name="Kazmierczak K.M."/>
            <person name="Andrzejewski T.M."/>
            <person name="Davidsen T.M."/>
            <person name="Wayne K.J."/>
            <person name="Tettelin H."/>
            <person name="Glass J.I."/>
            <person name="Rusch D."/>
            <person name="Podicherti R."/>
            <person name="Tsui H.-C.T."/>
            <person name="Winkler M.E."/>
        </authorList>
    </citation>
    <scope>NUCLEOTIDE SEQUENCE</scope>
</reference>
<keyword evidence="1" id="KW-0479">Metal-binding</keyword>
<dbReference type="SUPFAM" id="SSF110581">
    <property type="entry name" value="Indigoidine synthase A-like"/>
    <property type="match status" value="1"/>
</dbReference>
<keyword evidence="3" id="KW-0464">Manganese</keyword>
<name>A0A381T1R5_9ZZZZ</name>
<evidence type="ECO:0008006" key="7">
    <source>
        <dbReference type="Google" id="ProtNLM"/>
    </source>
</evidence>
<dbReference type="GO" id="GO:0004730">
    <property type="term" value="F:pseudouridylate synthase activity"/>
    <property type="evidence" value="ECO:0007669"/>
    <property type="project" value="InterPro"/>
</dbReference>
<dbReference type="GO" id="GO:0046872">
    <property type="term" value="F:metal ion binding"/>
    <property type="evidence" value="ECO:0007669"/>
    <property type="project" value="UniProtKB-KW"/>
</dbReference>
<evidence type="ECO:0000256" key="5">
    <source>
        <dbReference type="ARBA" id="ARBA00023295"/>
    </source>
</evidence>
<proteinExistence type="inferred from homology"/>
<dbReference type="EMBL" id="UINC01003899">
    <property type="protein sequence ID" value="SVA10165.1"/>
    <property type="molecule type" value="Genomic_DNA"/>
</dbReference>